<evidence type="ECO:0000256" key="1">
    <source>
        <dbReference type="SAM" id="SignalP"/>
    </source>
</evidence>
<accession>A0ABW3FCQ7</accession>
<protein>
    <submittedName>
        <fullName evidence="2">DUF1007 family protein</fullName>
    </submittedName>
</protein>
<reference evidence="3" key="1">
    <citation type="journal article" date="2019" name="Int. J. Syst. Evol. Microbiol.">
        <title>The Global Catalogue of Microorganisms (GCM) 10K type strain sequencing project: providing services to taxonomists for standard genome sequencing and annotation.</title>
        <authorList>
            <consortium name="The Broad Institute Genomics Platform"/>
            <consortium name="The Broad Institute Genome Sequencing Center for Infectious Disease"/>
            <person name="Wu L."/>
            <person name="Ma J."/>
        </authorList>
    </citation>
    <scope>NUCLEOTIDE SEQUENCE [LARGE SCALE GENOMIC DNA]</scope>
    <source>
        <strain evidence="3">CCUG 60023</strain>
    </source>
</reference>
<organism evidence="2 3">
    <name type="scientific">Pseudahrensia aquimaris</name>
    <dbReference type="NCBI Taxonomy" id="744461"/>
    <lineage>
        <taxon>Bacteria</taxon>
        <taxon>Pseudomonadati</taxon>
        <taxon>Pseudomonadota</taxon>
        <taxon>Alphaproteobacteria</taxon>
        <taxon>Hyphomicrobiales</taxon>
        <taxon>Ahrensiaceae</taxon>
        <taxon>Pseudahrensia</taxon>
    </lineage>
</organism>
<proteinExistence type="predicted"/>
<dbReference type="Proteomes" id="UP001597101">
    <property type="component" value="Unassembled WGS sequence"/>
</dbReference>
<gene>
    <name evidence="2" type="ORF">ACFQ14_07600</name>
</gene>
<comment type="caution">
    <text evidence="2">The sequence shown here is derived from an EMBL/GenBank/DDBJ whole genome shotgun (WGS) entry which is preliminary data.</text>
</comment>
<name>A0ABW3FCQ7_9HYPH</name>
<dbReference type="InterPro" id="IPR010412">
    <property type="entry name" value="DUF1007"/>
</dbReference>
<dbReference type="Pfam" id="PF06226">
    <property type="entry name" value="DUF1007"/>
    <property type="match status" value="1"/>
</dbReference>
<feature type="signal peptide" evidence="1">
    <location>
        <begin position="1"/>
        <end position="25"/>
    </location>
</feature>
<evidence type="ECO:0000313" key="3">
    <source>
        <dbReference type="Proteomes" id="UP001597101"/>
    </source>
</evidence>
<evidence type="ECO:0000313" key="2">
    <source>
        <dbReference type="EMBL" id="MFD0916266.1"/>
    </source>
</evidence>
<dbReference type="EMBL" id="JBHTJV010000005">
    <property type="protein sequence ID" value="MFD0916266.1"/>
    <property type="molecule type" value="Genomic_DNA"/>
</dbReference>
<feature type="chain" id="PRO_5045968434" evidence="1">
    <location>
        <begin position="26"/>
        <end position="217"/>
    </location>
</feature>
<dbReference type="RefSeq" id="WP_377212128.1">
    <property type="nucleotide sequence ID" value="NZ_JBHTJV010000005.1"/>
</dbReference>
<sequence length="217" mass="23503">MTLRNATVLFASLWLCLAATFSARAHPHEFVEMKIGIVFDKAGKAAAMRYWWRFDEFFSAFALETAPTGADGQPTQAGIDAVLVEILGNIHGNAYFTRFDENAGPVPPMAKANAGDAVFENRQLTVSFTVPFKEPFALAGKKFAYAIYDKDFYIAMNHSTDADAIEMVGAPKGCEAKIDAADPSEDIASFAASLGRDESAEGDLGIHFAEWVTVSCP</sequence>
<keyword evidence="1" id="KW-0732">Signal</keyword>
<keyword evidence="3" id="KW-1185">Reference proteome</keyword>